<feature type="compositionally biased region" description="Basic and acidic residues" evidence="1">
    <location>
        <begin position="83"/>
        <end position="93"/>
    </location>
</feature>
<evidence type="ECO:0000313" key="3">
    <source>
        <dbReference type="Proteomes" id="UP000245202"/>
    </source>
</evidence>
<feature type="region of interest" description="Disordered" evidence="1">
    <location>
        <begin position="1"/>
        <end position="109"/>
    </location>
</feature>
<keyword evidence="3" id="KW-1185">Reference proteome</keyword>
<dbReference type="Proteomes" id="UP000245202">
    <property type="component" value="Unassembled WGS sequence"/>
</dbReference>
<protein>
    <submittedName>
        <fullName evidence="2">Uncharacterized protein</fullName>
    </submittedName>
</protein>
<evidence type="ECO:0000256" key="1">
    <source>
        <dbReference type="SAM" id="MobiDB-lite"/>
    </source>
</evidence>
<accession>A0A2R5ESF8</accession>
<sequence>MTFKPLDFQISVPRTQEFSGMQQQAAQRPITEQNMLAHQTEKHTEAQRSQSAAVEQSSNSGIKADQEKNGGGDPRQQGRGKGHGKDESAKELPPESPHPYKGLRFDVKL</sequence>
<dbReference type="AlphaFoldDB" id="A0A2R5ESF8"/>
<dbReference type="EMBL" id="BDQX01000243">
    <property type="protein sequence ID" value="GBG09622.1"/>
    <property type="molecule type" value="Genomic_DNA"/>
</dbReference>
<evidence type="ECO:0000313" key="2">
    <source>
        <dbReference type="EMBL" id="GBG09622.1"/>
    </source>
</evidence>
<feature type="compositionally biased region" description="Polar residues" evidence="1">
    <location>
        <begin position="12"/>
        <end position="37"/>
    </location>
</feature>
<feature type="compositionally biased region" description="Polar residues" evidence="1">
    <location>
        <begin position="47"/>
        <end position="61"/>
    </location>
</feature>
<comment type="caution">
    <text evidence="2">The sequence shown here is derived from an EMBL/GenBank/DDBJ whole genome shotgun (WGS) entry which is preliminary data.</text>
</comment>
<reference evidence="2 3" key="1">
    <citation type="submission" date="2017-08" db="EMBL/GenBank/DDBJ databases">
        <title>Substantial Increase in Enzyme Production by Combined Drug-Resistance Mutations in Paenibacillus agaridevorans.</title>
        <authorList>
            <person name="Tanaka Y."/>
            <person name="Funane K."/>
            <person name="Hosaka T."/>
            <person name="Shiwa Y."/>
            <person name="Fujita N."/>
            <person name="Miyazaki T."/>
            <person name="Yoshikawa H."/>
            <person name="Murakami K."/>
            <person name="Kasahara K."/>
            <person name="Inaoka T."/>
            <person name="Hiraga Y."/>
            <person name="Ochi K."/>
        </authorList>
    </citation>
    <scope>NUCLEOTIDE SEQUENCE [LARGE SCALE GENOMIC DNA]</scope>
    <source>
        <strain evidence="2 3">T-3040</strain>
    </source>
</reference>
<dbReference type="RefSeq" id="WP_108994315.1">
    <property type="nucleotide sequence ID" value="NZ_BDQX01000243.1"/>
</dbReference>
<proteinExistence type="predicted"/>
<name>A0A2R5ESF8_9BACL</name>
<gene>
    <name evidence="2" type="ORF">PAT3040_04279</name>
</gene>
<organism evidence="2 3">
    <name type="scientific">Paenibacillus agaridevorans</name>
    <dbReference type="NCBI Taxonomy" id="171404"/>
    <lineage>
        <taxon>Bacteria</taxon>
        <taxon>Bacillati</taxon>
        <taxon>Bacillota</taxon>
        <taxon>Bacilli</taxon>
        <taxon>Bacillales</taxon>
        <taxon>Paenibacillaceae</taxon>
        <taxon>Paenibacillus</taxon>
    </lineage>
</organism>